<gene>
    <name evidence="2" type="ORF">E4633_00490</name>
</gene>
<name>A0A4S1CJW0_9BACT</name>
<feature type="transmembrane region" description="Helical" evidence="1">
    <location>
        <begin position="197"/>
        <end position="220"/>
    </location>
</feature>
<evidence type="ECO:0000313" key="3">
    <source>
        <dbReference type="Proteomes" id="UP000306416"/>
    </source>
</evidence>
<feature type="transmembrane region" description="Helical" evidence="1">
    <location>
        <begin position="154"/>
        <end position="176"/>
    </location>
</feature>
<evidence type="ECO:0000313" key="2">
    <source>
        <dbReference type="EMBL" id="TGU73985.1"/>
    </source>
</evidence>
<dbReference type="AlphaFoldDB" id="A0A4S1CJW0"/>
<reference evidence="2 3" key="1">
    <citation type="submission" date="2019-04" db="EMBL/GenBank/DDBJ databases">
        <title>Geobacter oryzae sp. nov., ferric-reducing bacteria isolated from paddy soil.</title>
        <authorList>
            <person name="Xu Z."/>
            <person name="Masuda Y."/>
            <person name="Itoh H."/>
            <person name="Senoo K."/>
        </authorList>
    </citation>
    <scope>NUCLEOTIDE SEQUENCE [LARGE SCALE GENOMIC DNA]</scope>
    <source>
        <strain evidence="2 3">Red111</strain>
    </source>
</reference>
<keyword evidence="1" id="KW-0472">Membrane</keyword>
<accession>A0A4S1CJW0</accession>
<keyword evidence="3" id="KW-1185">Reference proteome</keyword>
<protein>
    <submittedName>
        <fullName evidence="2">Multidrug resistance efflux transporter family protein</fullName>
    </submittedName>
</protein>
<proteinExistence type="predicted"/>
<feature type="transmembrane region" description="Helical" evidence="1">
    <location>
        <begin position="288"/>
        <end position="306"/>
    </location>
</feature>
<dbReference type="RefSeq" id="WP_135868328.1">
    <property type="nucleotide sequence ID" value="NZ_SRSC01000001.1"/>
</dbReference>
<feature type="transmembrane region" description="Helical" evidence="1">
    <location>
        <begin position="32"/>
        <end position="53"/>
    </location>
</feature>
<sequence length="313" mass="33889">MTRLILLGTCSALFFSSTFVLNRAMSLQGGHWIWTASLRYFYMFFMLGLWLALTGKSRLLKDVFTAFRSNWCFWTVAGSTGFGVFYALLTFSASFAPGWVVATTWQSTILATPLVLLLFGKRVPMRGVFYTVLIFIGIVLVTLEQAAAASLRETVLGILPVLVAAFAYPLGNQLIWEARHGKIVRIPEASTAVLDDSAARVLIMVLGSLPLWAVLILFVHPPPPSAGQLVNTAMVAVFSGVLATTLFYKARHLAKTPFELSAVDATQSMEVVFSLLGEIAFLGGAWPGAAGGVGIVLSLLGLVLYVRSQTLAE</sequence>
<dbReference type="Pfam" id="PF13536">
    <property type="entry name" value="EmrE"/>
    <property type="match status" value="1"/>
</dbReference>
<feature type="transmembrane region" description="Helical" evidence="1">
    <location>
        <begin position="127"/>
        <end position="148"/>
    </location>
</feature>
<keyword evidence="1" id="KW-1133">Transmembrane helix</keyword>
<feature type="transmembrane region" description="Helical" evidence="1">
    <location>
        <begin position="226"/>
        <end position="248"/>
    </location>
</feature>
<evidence type="ECO:0000256" key="1">
    <source>
        <dbReference type="SAM" id="Phobius"/>
    </source>
</evidence>
<dbReference type="InterPro" id="IPR032713">
    <property type="entry name" value="EmrE"/>
</dbReference>
<dbReference type="EMBL" id="SRSC01000001">
    <property type="protein sequence ID" value="TGU73985.1"/>
    <property type="molecule type" value="Genomic_DNA"/>
</dbReference>
<keyword evidence="1" id="KW-0812">Transmembrane</keyword>
<feature type="transmembrane region" description="Helical" evidence="1">
    <location>
        <begin position="99"/>
        <end position="120"/>
    </location>
</feature>
<organism evidence="2 3">
    <name type="scientific">Geomonas terrae</name>
    <dbReference type="NCBI Taxonomy" id="2562681"/>
    <lineage>
        <taxon>Bacteria</taxon>
        <taxon>Pseudomonadati</taxon>
        <taxon>Thermodesulfobacteriota</taxon>
        <taxon>Desulfuromonadia</taxon>
        <taxon>Geobacterales</taxon>
        <taxon>Geobacteraceae</taxon>
        <taxon>Geomonas</taxon>
    </lineage>
</organism>
<comment type="caution">
    <text evidence="2">The sequence shown here is derived from an EMBL/GenBank/DDBJ whole genome shotgun (WGS) entry which is preliminary data.</text>
</comment>
<feature type="transmembrane region" description="Helical" evidence="1">
    <location>
        <begin position="73"/>
        <end position="93"/>
    </location>
</feature>
<dbReference type="Proteomes" id="UP000306416">
    <property type="component" value="Unassembled WGS sequence"/>
</dbReference>